<keyword evidence="2" id="KW-0378">Hydrolase</keyword>
<keyword evidence="6" id="KW-1185">Reference proteome</keyword>
<dbReference type="InterPro" id="IPR011990">
    <property type="entry name" value="TPR-like_helical_dom_sf"/>
</dbReference>
<dbReference type="STRING" id="1348114.OM33_20880"/>
<dbReference type="InterPro" id="IPR019734">
    <property type="entry name" value="TPR_rpt"/>
</dbReference>
<dbReference type="PROSITE" id="PS50005">
    <property type="entry name" value="TPR"/>
    <property type="match status" value="1"/>
</dbReference>
<evidence type="ECO:0000256" key="3">
    <source>
        <dbReference type="PROSITE-ProRule" id="PRU00339"/>
    </source>
</evidence>
<dbReference type="eggNOG" id="COG2819">
    <property type="taxonomic scope" value="Bacteria"/>
</dbReference>
<evidence type="ECO:0000313" key="6">
    <source>
        <dbReference type="Proteomes" id="UP000030341"/>
    </source>
</evidence>
<dbReference type="EMBL" id="CP009889">
    <property type="protein sequence ID" value="AIY67479.1"/>
    <property type="molecule type" value="Genomic_DNA"/>
</dbReference>
<proteinExistence type="inferred from homology"/>
<sequence length="388" mass="44078">MIRFIIGFIVLTLFTLSSANANEVVIGKSETLNSQVLNETRKLFISLPENYDKTGYNYPVLYFSDAHAHFEIMASTVNFLTKANKIPPMILVGIDTSANRVRDLTPIVYDEEEKNHPWFKSVNYGGASQFANFIESELVPHINKKYRTTDFKVFSGHSFGGLFSFYTYLNKPNLFDGYMAISPSLGWDKERLVVAAKHQIEQKTLSKAAMYLSKGNEKGTTGASYTAITQAFESVNIDSVSSQEFPDESHLTVVFDAHYHGLTTLFKAWPLSYAQSAKGLDVVITHINNVKDTFKINFSSERWLINLGNSEHYKKNYNNAIEAYKHNISLFPNSDYSYFLLARTYEANGQLKIALKHYEKANQMVDSSHANKRRYHDAISKLKAKLKN</sequence>
<keyword evidence="3" id="KW-0802">TPR repeat</keyword>
<evidence type="ECO:0000256" key="4">
    <source>
        <dbReference type="SAM" id="SignalP"/>
    </source>
</evidence>
<dbReference type="PANTHER" id="PTHR40841">
    <property type="entry name" value="SIDEROPHORE TRIACETYLFUSARININE C ESTERASE"/>
    <property type="match status" value="1"/>
</dbReference>
<gene>
    <name evidence="5" type="ORF">OM33_20880</name>
</gene>
<feature type="repeat" description="TPR" evidence="3">
    <location>
        <begin position="301"/>
        <end position="334"/>
    </location>
</feature>
<dbReference type="Pfam" id="PF00756">
    <property type="entry name" value="Esterase"/>
    <property type="match status" value="1"/>
</dbReference>
<accession>A0A0A7ELG9</accession>
<dbReference type="Proteomes" id="UP000030341">
    <property type="component" value="Chromosome 2"/>
</dbReference>
<dbReference type="Gene3D" id="1.25.40.10">
    <property type="entry name" value="Tetratricopeptide repeat domain"/>
    <property type="match status" value="1"/>
</dbReference>
<dbReference type="SUPFAM" id="SSF53474">
    <property type="entry name" value="alpha/beta-Hydrolases"/>
    <property type="match status" value="1"/>
</dbReference>
<dbReference type="SMART" id="SM00028">
    <property type="entry name" value="TPR"/>
    <property type="match status" value="2"/>
</dbReference>
<evidence type="ECO:0000256" key="2">
    <source>
        <dbReference type="ARBA" id="ARBA00022801"/>
    </source>
</evidence>
<dbReference type="InterPro" id="IPR029058">
    <property type="entry name" value="AB_hydrolase_fold"/>
</dbReference>
<dbReference type="InterPro" id="IPR052558">
    <property type="entry name" value="Siderophore_Hydrolase_D"/>
</dbReference>
<feature type="chain" id="PRO_5002038119" evidence="4">
    <location>
        <begin position="22"/>
        <end position="388"/>
    </location>
</feature>
<dbReference type="HOGENOM" id="CLU_039834_0_1_6"/>
<dbReference type="PANTHER" id="PTHR40841:SF2">
    <property type="entry name" value="SIDEROPHORE-DEGRADING ESTERASE (EUROFUNG)"/>
    <property type="match status" value="1"/>
</dbReference>
<organism evidence="5 6">
    <name type="scientific">Pseudoalteromonas piratica</name>
    <dbReference type="NCBI Taxonomy" id="1348114"/>
    <lineage>
        <taxon>Bacteria</taxon>
        <taxon>Pseudomonadati</taxon>
        <taxon>Pseudomonadota</taxon>
        <taxon>Gammaproteobacteria</taxon>
        <taxon>Alteromonadales</taxon>
        <taxon>Pseudoalteromonadaceae</taxon>
        <taxon>Pseudoalteromonas</taxon>
    </lineage>
</organism>
<evidence type="ECO:0000313" key="5">
    <source>
        <dbReference type="EMBL" id="AIY67479.1"/>
    </source>
</evidence>
<keyword evidence="4" id="KW-0732">Signal</keyword>
<dbReference type="Gene3D" id="3.40.50.1820">
    <property type="entry name" value="alpha/beta hydrolase"/>
    <property type="match status" value="1"/>
</dbReference>
<dbReference type="GO" id="GO:0016788">
    <property type="term" value="F:hydrolase activity, acting on ester bonds"/>
    <property type="evidence" value="ECO:0007669"/>
    <property type="project" value="TreeGrafter"/>
</dbReference>
<reference evidence="5 6" key="1">
    <citation type="submission" date="2014-11" db="EMBL/GenBank/DDBJ databases">
        <title>Complete Genome Sequence of Pseudoalteromonas sp. Strain OCN003 Isolated from Kaneohe Bay, Oahu, Hawaii.</title>
        <authorList>
            <person name="Beurmann S."/>
            <person name="Videau P."/>
            <person name="Ushijima B."/>
            <person name="Smith A.M."/>
            <person name="Aeby G.S."/>
            <person name="Callahan S.M."/>
            <person name="Belcaid M."/>
        </authorList>
    </citation>
    <scope>NUCLEOTIDE SEQUENCE [LARGE SCALE GENOMIC DNA]</scope>
    <source>
        <strain evidence="5 6">OCN003</strain>
    </source>
</reference>
<feature type="signal peptide" evidence="4">
    <location>
        <begin position="1"/>
        <end position="21"/>
    </location>
</feature>
<dbReference type="OrthoDB" id="9784036at2"/>
<protein>
    <submittedName>
        <fullName evidence="5">Uncharacterized protein</fullName>
    </submittedName>
</protein>
<dbReference type="RefSeq" id="WP_040136505.1">
    <property type="nucleotide sequence ID" value="NZ_CP009889.1"/>
</dbReference>
<dbReference type="KEGG" id="pseo:OM33_20880"/>
<name>A0A0A7ELG9_9GAMM</name>
<dbReference type="AlphaFoldDB" id="A0A0A7ELG9"/>
<evidence type="ECO:0000256" key="1">
    <source>
        <dbReference type="ARBA" id="ARBA00005622"/>
    </source>
</evidence>
<comment type="similarity">
    <text evidence="1">Belongs to the esterase D family.</text>
</comment>
<dbReference type="InterPro" id="IPR000801">
    <property type="entry name" value="Esterase-like"/>
</dbReference>
<dbReference type="SUPFAM" id="SSF48452">
    <property type="entry name" value="TPR-like"/>
    <property type="match status" value="1"/>
</dbReference>